<dbReference type="Proteomes" id="UP000257109">
    <property type="component" value="Unassembled WGS sequence"/>
</dbReference>
<dbReference type="PANTHER" id="PTHR48475">
    <property type="entry name" value="RIBONUCLEASE H"/>
    <property type="match status" value="1"/>
</dbReference>
<comment type="caution">
    <text evidence="2">The sequence shown here is derived from an EMBL/GenBank/DDBJ whole genome shotgun (WGS) entry which is preliminary data.</text>
</comment>
<dbReference type="GO" id="GO:0015074">
    <property type="term" value="P:DNA integration"/>
    <property type="evidence" value="ECO:0007669"/>
    <property type="project" value="InterPro"/>
</dbReference>
<reference evidence="2" key="1">
    <citation type="submission" date="2018-05" db="EMBL/GenBank/DDBJ databases">
        <title>Draft genome of Mucuna pruriens seed.</title>
        <authorList>
            <person name="Nnadi N.E."/>
            <person name="Vos R."/>
            <person name="Hasami M.H."/>
            <person name="Devisetty U.K."/>
            <person name="Aguiy J.C."/>
        </authorList>
    </citation>
    <scope>NUCLEOTIDE SEQUENCE [LARGE SCALE GENOMIC DNA]</scope>
    <source>
        <strain evidence="2">JCA_2017</strain>
    </source>
</reference>
<proteinExistence type="predicted"/>
<dbReference type="PROSITE" id="PS50994">
    <property type="entry name" value="INTEGRASE"/>
    <property type="match status" value="1"/>
</dbReference>
<dbReference type="SUPFAM" id="SSF53098">
    <property type="entry name" value="Ribonuclease H-like"/>
    <property type="match status" value="1"/>
</dbReference>
<sequence>MFESFTLIHVPRDQNERADLLAKLASTQRRGQQKSVIHENLSAPTVDRLEVWSLESKTTWMTPFLEYLREDQVPKDPGEAQRVIKEASKYTLVGQHLYRRGYAFPLLRCLEGDEATYIIQEVHEGRFAEGHKAPQERLHSVTSPWPFYKWGVDILGPFPPALGQVEAEPVATISSERIKRFFWKKIICRFDIPVEIVSDNGTQFASKGTVEFYEGIKIKQLFTWIEHSQSNNQAEATNKVILRGLQRQLEEAKGRWVDDLPQVLWSYHTTPHSTTNETPFRLTFGT</sequence>
<evidence type="ECO:0000313" key="2">
    <source>
        <dbReference type="EMBL" id="RDX88901.1"/>
    </source>
</evidence>
<dbReference type="Gene3D" id="3.30.420.10">
    <property type="entry name" value="Ribonuclease H-like superfamily/Ribonuclease H"/>
    <property type="match status" value="1"/>
</dbReference>
<dbReference type="AlphaFoldDB" id="A0A371GEE9"/>
<gene>
    <name evidence="2" type="primary">Tf2-6</name>
    <name evidence="2" type="ORF">CR513_29444</name>
</gene>
<dbReference type="InterPro" id="IPR036397">
    <property type="entry name" value="RNaseH_sf"/>
</dbReference>
<dbReference type="OrthoDB" id="1714224at2759"/>
<dbReference type="InterPro" id="IPR012337">
    <property type="entry name" value="RNaseH-like_sf"/>
</dbReference>
<name>A0A371GEE9_MUCPR</name>
<protein>
    <submittedName>
        <fullName evidence="2">Tf2-6</fullName>
    </submittedName>
</protein>
<evidence type="ECO:0000259" key="1">
    <source>
        <dbReference type="PROSITE" id="PS50994"/>
    </source>
</evidence>
<accession>A0A371GEE9</accession>
<dbReference type="GO" id="GO:0003676">
    <property type="term" value="F:nucleic acid binding"/>
    <property type="evidence" value="ECO:0007669"/>
    <property type="project" value="InterPro"/>
</dbReference>
<dbReference type="InterPro" id="IPR001584">
    <property type="entry name" value="Integrase_cat-core"/>
</dbReference>
<feature type="domain" description="Integrase catalytic" evidence="1">
    <location>
        <begin position="165"/>
        <end position="286"/>
    </location>
</feature>
<dbReference type="EMBL" id="QJKJ01005812">
    <property type="protein sequence ID" value="RDX88901.1"/>
    <property type="molecule type" value="Genomic_DNA"/>
</dbReference>
<evidence type="ECO:0000313" key="3">
    <source>
        <dbReference type="Proteomes" id="UP000257109"/>
    </source>
</evidence>
<organism evidence="2 3">
    <name type="scientific">Mucuna pruriens</name>
    <name type="common">Velvet bean</name>
    <name type="synonym">Dolichos pruriens</name>
    <dbReference type="NCBI Taxonomy" id="157652"/>
    <lineage>
        <taxon>Eukaryota</taxon>
        <taxon>Viridiplantae</taxon>
        <taxon>Streptophyta</taxon>
        <taxon>Embryophyta</taxon>
        <taxon>Tracheophyta</taxon>
        <taxon>Spermatophyta</taxon>
        <taxon>Magnoliopsida</taxon>
        <taxon>eudicotyledons</taxon>
        <taxon>Gunneridae</taxon>
        <taxon>Pentapetalae</taxon>
        <taxon>rosids</taxon>
        <taxon>fabids</taxon>
        <taxon>Fabales</taxon>
        <taxon>Fabaceae</taxon>
        <taxon>Papilionoideae</taxon>
        <taxon>50 kb inversion clade</taxon>
        <taxon>NPAAA clade</taxon>
        <taxon>indigoferoid/millettioid clade</taxon>
        <taxon>Phaseoleae</taxon>
        <taxon>Mucuna</taxon>
    </lineage>
</organism>
<feature type="non-terminal residue" evidence="2">
    <location>
        <position position="1"/>
    </location>
</feature>
<dbReference type="PANTHER" id="PTHR48475:SF2">
    <property type="entry name" value="RIBONUCLEASE H"/>
    <property type="match status" value="1"/>
</dbReference>
<keyword evidence="3" id="KW-1185">Reference proteome</keyword>